<keyword evidence="4" id="KW-1185">Reference proteome</keyword>
<dbReference type="PRINTS" id="PR00463">
    <property type="entry name" value="EP450I"/>
</dbReference>
<reference evidence="4" key="1">
    <citation type="submission" date="2022-10" db="EMBL/GenBank/DDBJ databases">
        <title>Genome assembly of Pristionchus species.</title>
        <authorList>
            <person name="Yoshida K."/>
            <person name="Sommer R.J."/>
        </authorList>
    </citation>
    <scope>NUCLEOTIDE SEQUENCE [LARGE SCALE GENOMIC DNA]</scope>
    <source>
        <strain evidence="4">RS5460</strain>
    </source>
</reference>
<comment type="caution">
    <text evidence="3">The sequence shown here is derived from an EMBL/GenBank/DDBJ whole genome shotgun (WGS) entry which is preliminary data.</text>
</comment>
<evidence type="ECO:0008006" key="5">
    <source>
        <dbReference type="Google" id="ProtNLM"/>
    </source>
</evidence>
<proteinExistence type="inferred from homology"/>
<dbReference type="Pfam" id="PF00067">
    <property type="entry name" value="p450"/>
    <property type="match status" value="1"/>
</dbReference>
<gene>
    <name evidence="3" type="ORF">PMAYCL1PPCAC_31320</name>
</gene>
<dbReference type="PANTHER" id="PTHR24284:SF1">
    <property type="entry name" value="CYTOCHROME P450 FAMILY"/>
    <property type="match status" value="1"/>
</dbReference>
<comment type="similarity">
    <text evidence="1">Belongs to the cytochrome P450 family.</text>
</comment>
<dbReference type="InterPro" id="IPR036396">
    <property type="entry name" value="Cyt_P450_sf"/>
</dbReference>
<dbReference type="EMBL" id="BTRK01000006">
    <property type="protein sequence ID" value="GMR61125.1"/>
    <property type="molecule type" value="Genomic_DNA"/>
</dbReference>
<dbReference type="GO" id="GO:0020037">
    <property type="term" value="F:heme binding"/>
    <property type="evidence" value="ECO:0007669"/>
    <property type="project" value="InterPro"/>
</dbReference>
<evidence type="ECO:0000256" key="2">
    <source>
        <dbReference type="ARBA" id="ARBA00023033"/>
    </source>
</evidence>
<keyword evidence="2" id="KW-0560">Oxidoreductase</keyword>
<sequence>NVCAIAVDAWIAGADTTGRTLRWMPLLLMQNPMAQERIRSELLSVVGKERRLAMTDKPNLPYFNAAIAELQRSANILPFMLIHRCTADTTIGGK</sequence>
<dbReference type="SUPFAM" id="SSF48264">
    <property type="entry name" value="Cytochrome P450"/>
    <property type="match status" value="1"/>
</dbReference>
<organism evidence="3 4">
    <name type="scientific">Pristionchus mayeri</name>
    <dbReference type="NCBI Taxonomy" id="1317129"/>
    <lineage>
        <taxon>Eukaryota</taxon>
        <taxon>Metazoa</taxon>
        <taxon>Ecdysozoa</taxon>
        <taxon>Nematoda</taxon>
        <taxon>Chromadorea</taxon>
        <taxon>Rhabditida</taxon>
        <taxon>Rhabditina</taxon>
        <taxon>Diplogasteromorpha</taxon>
        <taxon>Diplogasteroidea</taxon>
        <taxon>Neodiplogasteridae</taxon>
        <taxon>Pristionchus</taxon>
    </lineage>
</organism>
<dbReference type="InterPro" id="IPR002401">
    <property type="entry name" value="Cyt_P450_E_grp-I"/>
</dbReference>
<dbReference type="GO" id="GO:0004497">
    <property type="term" value="F:monooxygenase activity"/>
    <property type="evidence" value="ECO:0007669"/>
    <property type="project" value="UniProtKB-KW"/>
</dbReference>
<dbReference type="PANTHER" id="PTHR24284">
    <property type="entry name" value="CYTOCHROME P450 FAMILY"/>
    <property type="match status" value="1"/>
</dbReference>
<feature type="non-terminal residue" evidence="3">
    <location>
        <position position="94"/>
    </location>
</feature>
<dbReference type="GO" id="GO:0016705">
    <property type="term" value="F:oxidoreductase activity, acting on paired donors, with incorporation or reduction of molecular oxygen"/>
    <property type="evidence" value="ECO:0007669"/>
    <property type="project" value="InterPro"/>
</dbReference>
<dbReference type="GO" id="GO:0005506">
    <property type="term" value="F:iron ion binding"/>
    <property type="evidence" value="ECO:0007669"/>
    <property type="project" value="InterPro"/>
</dbReference>
<keyword evidence="2" id="KW-0503">Monooxygenase</keyword>
<name>A0AAN5IEJ0_9BILA</name>
<accession>A0AAN5IEJ0</accession>
<dbReference type="InterPro" id="IPR001128">
    <property type="entry name" value="Cyt_P450"/>
</dbReference>
<feature type="non-terminal residue" evidence="3">
    <location>
        <position position="1"/>
    </location>
</feature>
<protein>
    <recommendedName>
        <fullName evidence="5">Cytochrome P450</fullName>
    </recommendedName>
</protein>
<dbReference type="AlphaFoldDB" id="A0AAN5IEJ0"/>
<evidence type="ECO:0000313" key="4">
    <source>
        <dbReference type="Proteomes" id="UP001328107"/>
    </source>
</evidence>
<evidence type="ECO:0000313" key="3">
    <source>
        <dbReference type="EMBL" id="GMR61125.1"/>
    </source>
</evidence>
<dbReference type="Gene3D" id="1.10.630.10">
    <property type="entry name" value="Cytochrome P450"/>
    <property type="match status" value="1"/>
</dbReference>
<dbReference type="Proteomes" id="UP001328107">
    <property type="component" value="Unassembled WGS sequence"/>
</dbReference>
<evidence type="ECO:0000256" key="1">
    <source>
        <dbReference type="ARBA" id="ARBA00010617"/>
    </source>
</evidence>